<dbReference type="PANTHER" id="PTHR47843:SF7">
    <property type="entry name" value="BTB DOMAIN-CONTAINING PROTEIN"/>
    <property type="match status" value="1"/>
</dbReference>
<name>A0A6A5K3G5_9PLEO</name>
<reference evidence="3" key="1">
    <citation type="submission" date="2020-01" db="EMBL/GenBank/DDBJ databases">
        <authorList>
            <consortium name="DOE Joint Genome Institute"/>
            <person name="Haridas S."/>
            <person name="Albert R."/>
            <person name="Binder M."/>
            <person name="Bloem J."/>
            <person name="Labutti K."/>
            <person name="Salamov A."/>
            <person name="Andreopoulos B."/>
            <person name="Baker S.E."/>
            <person name="Barry K."/>
            <person name="Bills G."/>
            <person name="Bluhm B.H."/>
            <person name="Cannon C."/>
            <person name="Castanera R."/>
            <person name="Culley D.E."/>
            <person name="Daum C."/>
            <person name="Ezra D."/>
            <person name="Gonzalez J.B."/>
            <person name="Henrissat B."/>
            <person name="Kuo A."/>
            <person name="Liang C."/>
            <person name="Lipzen A."/>
            <person name="Lutzoni F."/>
            <person name="Magnuson J."/>
            <person name="Mondo S."/>
            <person name="Nolan M."/>
            <person name="Ohm R."/>
            <person name="Pangilinan J."/>
            <person name="Park H.-J."/>
            <person name="Ramirez L."/>
            <person name="Alfaro M."/>
            <person name="Sun H."/>
            <person name="Tritt A."/>
            <person name="Yoshinaga Y."/>
            <person name="Zwiers L.-H."/>
            <person name="Turgeon B.G."/>
            <person name="Goodwin S.B."/>
            <person name="Spatafora J.W."/>
            <person name="Crous P.W."/>
            <person name="Grigoriev I.V."/>
        </authorList>
    </citation>
    <scope>NUCLEOTIDE SEQUENCE</scope>
    <source>
        <strain evidence="3">P77</strain>
    </source>
</reference>
<dbReference type="InterPro" id="IPR000210">
    <property type="entry name" value="BTB/POZ_dom"/>
</dbReference>
<dbReference type="Gene3D" id="3.30.710.10">
    <property type="entry name" value="Potassium Channel Kv1.1, Chain A"/>
    <property type="match status" value="1"/>
</dbReference>
<dbReference type="AlphaFoldDB" id="A0A6A5K3G5"/>
<dbReference type="PANTHER" id="PTHR47843">
    <property type="entry name" value="BTB DOMAIN-CONTAINING PROTEIN-RELATED"/>
    <property type="match status" value="1"/>
</dbReference>
<dbReference type="Proteomes" id="UP000800040">
    <property type="component" value="Unassembled WGS sequence"/>
</dbReference>
<dbReference type="SUPFAM" id="SSF54695">
    <property type="entry name" value="POZ domain"/>
    <property type="match status" value="1"/>
</dbReference>
<evidence type="ECO:0000313" key="3">
    <source>
        <dbReference type="EMBL" id="KAF1828792.1"/>
    </source>
</evidence>
<dbReference type="Pfam" id="PF00651">
    <property type="entry name" value="BTB"/>
    <property type="match status" value="1"/>
</dbReference>
<evidence type="ECO:0000256" key="1">
    <source>
        <dbReference type="SAM" id="MobiDB-lite"/>
    </source>
</evidence>
<evidence type="ECO:0000313" key="4">
    <source>
        <dbReference type="Proteomes" id="UP000800040"/>
    </source>
</evidence>
<dbReference type="EMBL" id="ML975497">
    <property type="protein sequence ID" value="KAF1828792.1"/>
    <property type="molecule type" value="Genomic_DNA"/>
</dbReference>
<dbReference type="CDD" id="cd18186">
    <property type="entry name" value="BTB_POZ_ZBTB_KLHL-like"/>
    <property type="match status" value="1"/>
</dbReference>
<protein>
    <recommendedName>
        <fullName evidence="2">BTB domain-containing protein</fullName>
    </recommendedName>
</protein>
<sequence length="329" mass="37322">MNLMNLARTTPVSSRPNTGTGWFSLAPYEERNGREINQYQMINAQPEVSDFSLDELRLADYQLGRGGDRANRVAQLAKSTHETLFRKPILRVKRARGQGHLSMLRGPSIEVCVGPASCSCADKTTCECQVSWTLPTALLSHHSPFLKAACSRNFKEREENRIALPKDDPPVFARFVEWMYYGTYDASQSEAVNIDISSWILGDKLLSTQFKNYAMRHLYEAYMSALFPKPITTRDAQYLLENTSVESKLRLFFLALLVERFSDPMRLQGTTEEWDEVLLDHSDARSFLLSGFRMAPGERKFVKSMNDYMSQDEPLLQGFGRMNIGGGAT</sequence>
<accession>A0A6A5K3G5</accession>
<organism evidence="3 4">
    <name type="scientific">Decorospora gaudefroyi</name>
    <dbReference type="NCBI Taxonomy" id="184978"/>
    <lineage>
        <taxon>Eukaryota</taxon>
        <taxon>Fungi</taxon>
        <taxon>Dikarya</taxon>
        <taxon>Ascomycota</taxon>
        <taxon>Pezizomycotina</taxon>
        <taxon>Dothideomycetes</taxon>
        <taxon>Pleosporomycetidae</taxon>
        <taxon>Pleosporales</taxon>
        <taxon>Pleosporineae</taxon>
        <taxon>Pleosporaceae</taxon>
        <taxon>Decorospora</taxon>
    </lineage>
</organism>
<evidence type="ECO:0000259" key="2">
    <source>
        <dbReference type="Pfam" id="PF00651"/>
    </source>
</evidence>
<feature type="compositionally biased region" description="Polar residues" evidence="1">
    <location>
        <begin position="7"/>
        <end position="20"/>
    </location>
</feature>
<feature type="region of interest" description="Disordered" evidence="1">
    <location>
        <begin position="1"/>
        <end position="20"/>
    </location>
</feature>
<dbReference type="OrthoDB" id="194443at2759"/>
<gene>
    <name evidence="3" type="ORF">BDW02DRAFT_584222</name>
</gene>
<feature type="domain" description="BTB" evidence="2">
    <location>
        <begin position="137"/>
        <end position="191"/>
    </location>
</feature>
<dbReference type="InterPro" id="IPR011333">
    <property type="entry name" value="SKP1/BTB/POZ_sf"/>
</dbReference>
<dbReference type="Gene3D" id="1.10.10.2360">
    <property type="match status" value="1"/>
</dbReference>
<keyword evidence="4" id="KW-1185">Reference proteome</keyword>
<proteinExistence type="predicted"/>